<dbReference type="AlphaFoldDB" id="A0A401ZAM7"/>
<evidence type="ECO:0000313" key="1">
    <source>
        <dbReference type="EMBL" id="GCE03905.1"/>
    </source>
</evidence>
<dbReference type="EMBL" id="BIFQ01000001">
    <property type="protein sequence ID" value="GCE03905.1"/>
    <property type="molecule type" value="Genomic_DNA"/>
</dbReference>
<protein>
    <submittedName>
        <fullName evidence="1">Uncharacterized protein</fullName>
    </submittedName>
</protein>
<organism evidence="1 2">
    <name type="scientific">Dictyobacter aurantiacus</name>
    <dbReference type="NCBI Taxonomy" id="1936993"/>
    <lineage>
        <taxon>Bacteria</taxon>
        <taxon>Bacillati</taxon>
        <taxon>Chloroflexota</taxon>
        <taxon>Ktedonobacteria</taxon>
        <taxon>Ktedonobacterales</taxon>
        <taxon>Dictyobacteraceae</taxon>
        <taxon>Dictyobacter</taxon>
    </lineage>
</organism>
<name>A0A401ZAM7_9CHLR</name>
<accession>A0A401ZAM7</accession>
<sequence length="71" mass="8123">MWLCQAVFDGGSQRNRGAQRDFGRLAKVVLKPLDKAQRICDTTARETSKRKNIKRLSPGRMKVLSTQYLDN</sequence>
<evidence type="ECO:0000313" key="2">
    <source>
        <dbReference type="Proteomes" id="UP000287224"/>
    </source>
</evidence>
<dbReference type="Proteomes" id="UP000287224">
    <property type="component" value="Unassembled WGS sequence"/>
</dbReference>
<gene>
    <name evidence="1" type="ORF">KDAU_12340</name>
</gene>
<proteinExistence type="predicted"/>
<keyword evidence="2" id="KW-1185">Reference proteome</keyword>
<reference evidence="2" key="1">
    <citation type="submission" date="2018-12" db="EMBL/GenBank/DDBJ databases">
        <title>Tengunoibacter tsumagoiensis gen. nov., sp. nov., Dictyobacter kobayashii sp. nov., D. alpinus sp. nov., and D. joshuensis sp. nov. and description of Dictyobacteraceae fam. nov. within the order Ktedonobacterales isolated from Tengu-no-mugimeshi.</title>
        <authorList>
            <person name="Wang C.M."/>
            <person name="Zheng Y."/>
            <person name="Sakai Y."/>
            <person name="Toyoda A."/>
            <person name="Minakuchi Y."/>
            <person name="Abe K."/>
            <person name="Yokota A."/>
            <person name="Yabe S."/>
        </authorList>
    </citation>
    <scope>NUCLEOTIDE SEQUENCE [LARGE SCALE GENOMIC DNA]</scope>
    <source>
        <strain evidence="2">S-27</strain>
    </source>
</reference>
<comment type="caution">
    <text evidence="1">The sequence shown here is derived from an EMBL/GenBank/DDBJ whole genome shotgun (WGS) entry which is preliminary data.</text>
</comment>